<dbReference type="InterPro" id="IPR051535">
    <property type="entry name" value="Siderophore_ABC-ATPase"/>
</dbReference>
<dbReference type="EMBL" id="BNHY01000054">
    <property type="protein sequence ID" value="GHN34526.1"/>
    <property type="molecule type" value="Genomic_DNA"/>
</dbReference>
<dbReference type="PROSITE" id="PS50893">
    <property type="entry name" value="ABC_TRANSPORTER_2"/>
    <property type="match status" value="1"/>
</dbReference>
<keyword evidence="7" id="KW-0408">Iron</keyword>
<evidence type="ECO:0000313" key="11">
    <source>
        <dbReference type="EMBL" id="GHN34526.1"/>
    </source>
</evidence>
<dbReference type="PANTHER" id="PTHR42771">
    <property type="entry name" value="IRON(3+)-HYDROXAMATE IMPORT ATP-BINDING PROTEIN FHUC"/>
    <property type="match status" value="1"/>
</dbReference>
<evidence type="ECO:0000256" key="7">
    <source>
        <dbReference type="ARBA" id="ARBA00023004"/>
    </source>
</evidence>
<dbReference type="InterPro" id="IPR003593">
    <property type="entry name" value="AAA+_ATPase"/>
</dbReference>
<dbReference type="SMART" id="SM00382">
    <property type="entry name" value="AAA"/>
    <property type="match status" value="1"/>
</dbReference>
<dbReference type="GO" id="GO:0006826">
    <property type="term" value="P:iron ion transport"/>
    <property type="evidence" value="ECO:0007669"/>
    <property type="project" value="UniProtKB-KW"/>
</dbReference>
<evidence type="ECO:0000256" key="6">
    <source>
        <dbReference type="ARBA" id="ARBA00022840"/>
    </source>
</evidence>
<dbReference type="GO" id="GO:0005886">
    <property type="term" value="C:plasma membrane"/>
    <property type="evidence" value="ECO:0007669"/>
    <property type="project" value="UniProtKB-SubCell"/>
</dbReference>
<accession>A0ABD0AHS1</accession>
<keyword evidence="6 11" id="KW-0067">ATP-binding</keyword>
<dbReference type="InterPro" id="IPR003439">
    <property type="entry name" value="ABC_transporter-like_ATP-bd"/>
</dbReference>
<dbReference type="PANTHER" id="PTHR42771:SF10">
    <property type="entry name" value="FERRICHROME TRANSPORT ATP-BINDING PROTEIN FHUC"/>
    <property type="match status" value="1"/>
</dbReference>
<name>A0ABD0AHS1_9LACO</name>
<dbReference type="Pfam" id="PF00005">
    <property type="entry name" value="ABC_tran"/>
    <property type="match status" value="1"/>
</dbReference>
<dbReference type="PROSITE" id="PS00211">
    <property type="entry name" value="ABC_TRANSPORTER_1"/>
    <property type="match status" value="1"/>
</dbReference>
<protein>
    <submittedName>
        <fullName evidence="11">Iron ABC transporter ATP-binding protein</fullName>
    </submittedName>
</protein>
<keyword evidence="3" id="KW-1003">Cell membrane</keyword>
<feature type="domain" description="ABC transporter" evidence="10">
    <location>
        <begin position="2"/>
        <end position="235"/>
    </location>
</feature>
<dbReference type="FunFam" id="3.40.50.300:FF:000134">
    <property type="entry name" value="Iron-enterobactin ABC transporter ATP-binding protein"/>
    <property type="match status" value="1"/>
</dbReference>
<dbReference type="InterPro" id="IPR027417">
    <property type="entry name" value="P-loop_NTPase"/>
</dbReference>
<keyword evidence="9" id="KW-0472">Membrane</keyword>
<organism evidence="11 12">
    <name type="scientific">Lactobacillus delbrueckii</name>
    <dbReference type="NCBI Taxonomy" id="1584"/>
    <lineage>
        <taxon>Bacteria</taxon>
        <taxon>Bacillati</taxon>
        <taxon>Bacillota</taxon>
        <taxon>Bacilli</taxon>
        <taxon>Lactobacillales</taxon>
        <taxon>Lactobacillaceae</taxon>
        <taxon>Lactobacillus</taxon>
    </lineage>
</organism>
<dbReference type="RefSeq" id="WP_231523446.1">
    <property type="nucleotide sequence ID" value="NZ_BNHP01000032.1"/>
</dbReference>
<evidence type="ECO:0000256" key="1">
    <source>
        <dbReference type="ARBA" id="ARBA00004202"/>
    </source>
</evidence>
<keyword evidence="8" id="KW-0406">Ion transport</keyword>
<proteinExistence type="predicted"/>
<evidence type="ECO:0000256" key="4">
    <source>
        <dbReference type="ARBA" id="ARBA00022496"/>
    </source>
</evidence>
<dbReference type="AlphaFoldDB" id="A0ABD0AHS1"/>
<comment type="caution">
    <text evidence="11">The sequence shown here is derived from an EMBL/GenBank/DDBJ whole genome shotgun (WGS) entry which is preliminary data.</text>
</comment>
<evidence type="ECO:0000256" key="9">
    <source>
        <dbReference type="ARBA" id="ARBA00023136"/>
    </source>
</evidence>
<gene>
    <name evidence="11" type="primary">fepC</name>
    <name evidence="11" type="ORF">ME791_16780</name>
</gene>
<evidence type="ECO:0000256" key="5">
    <source>
        <dbReference type="ARBA" id="ARBA00022741"/>
    </source>
</evidence>
<reference evidence="11 12" key="1">
    <citation type="journal article" date="2022" name="J. Dairy Sci.">
        <title>Genetic diversity of Lactobacillus delbrueckii isolated from raw milk in Hokkaido, Japan.</title>
        <authorList>
            <person name="Tsuchihashi H."/>
            <person name="Ichikawa A."/>
            <person name="Takeda M."/>
            <person name="Koizumi A."/>
            <person name="Mizoguchi C."/>
            <person name="Ishida T."/>
            <person name="Kimura K."/>
        </authorList>
    </citation>
    <scope>NUCLEOTIDE SEQUENCE [LARGE SCALE GENOMIC DNA]</scope>
    <source>
        <strain evidence="11 12">ME-791</strain>
    </source>
</reference>
<comment type="subcellular location">
    <subcellularLocation>
        <location evidence="1">Cell membrane</location>
        <topology evidence="1">Peripheral membrane protein</topology>
    </subcellularLocation>
</comment>
<evidence type="ECO:0000313" key="12">
    <source>
        <dbReference type="Proteomes" id="UP001054884"/>
    </source>
</evidence>
<evidence type="ECO:0000256" key="2">
    <source>
        <dbReference type="ARBA" id="ARBA00022448"/>
    </source>
</evidence>
<keyword evidence="4" id="KW-0410">Iron transport</keyword>
<evidence type="ECO:0000256" key="8">
    <source>
        <dbReference type="ARBA" id="ARBA00023065"/>
    </source>
</evidence>
<evidence type="ECO:0000259" key="10">
    <source>
        <dbReference type="PROSITE" id="PS50893"/>
    </source>
</evidence>
<dbReference type="Proteomes" id="UP001054884">
    <property type="component" value="Unassembled WGS sequence"/>
</dbReference>
<evidence type="ECO:0000256" key="3">
    <source>
        <dbReference type="ARBA" id="ARBA00022475"/>
    </source>
</evidence>
<dbReference type="InterPro" id="IPR017871">
    <property type="entry name" value="ABC_transporter-like_CS"/>
</dbReference>
<dbReference type="CDD" id="cd03214">
    <property type="entry name" value="ABC_Iron-Siderophores_B12_Hemin"/>
    <property type="match status" value="1"/>
</dbReference>
<keyword evidence="2" id="KW-0813">Transport</keyword>
<dbReference type="SUPFAM" id="SSF52540">
    <property type="entry name" value="P-loop containing nucleoside triphosphate hydrolases"/>
    <property type="match status" value="1"/>
</dbReference>
<dbReference type="Gene3D" id="3.40.50.300">
    <property type="entry name" value="P-loop containing nucleotide triphosphate hydrolases"/>
    <property type="match status" value="1"/>
</dbReference>
<keyword evidence="5" id="KW-0547">Nucleotide-binding</keyword>
<sequence length="235" mass="26290">MITADKVTFSYKKRPVLNEASFEIPEGQITAIVGENGSGKSTLLKLLARQLKPQSGQLLLDGKDYQAFSPKDFAQKVALMEQESQLYGDLTVEEAVAAGRLPYYSIFNNQLDQTVEQVLDKLGLTDLRERPMAALSGGQKQRVWLACALAQEPQVLLLDEPTNNMDLRFQEEFFTLVKKLNQEQGLTICLVIHDLRLAQRLADQVLLVRGGQVRTGELTPETIEAVFGVRFPRIL</sequence>
<dbReference type="GO" id="GO:0005524">
    <property type="term" value="F:ATP binding"/>
    <property type="evidence" value="ECO:0007669"/>
    <property type="project" value="UniProtKB-KW"/>
</dbReference>